<dbReference type="EMBL" id="JAUEPP010000001">
    <property type="protein sequence ID" value="KAK3355785.1"/>
    <property type="molecule type" value="Genomic_DNA"/>
</dbReference>
<reference evidence="2" key="1">
    <citation type="journal article" date="2023" name="Mol. Phylogenet. Evol.">
        <title>Genome-scale phylogeny and comparative genomics of the fungal order Sordariales.</title>
        <authorList>
            <person name="Hensen N."/>
            <person name="Bonometti L."/>
            <person name="Westerberg I."/>
            <person name="Brannstrom I.O."/>
            <person name="Guillou S."/>
            <person name="Cros-Aarteil S."/>
            <person name="Calhoun S."/>
            <person name="Haridas S."/>
            <person name="Kuo A."/>
            <person name="Mondo S."/>
            <person name="Pangilinan J."/>
            <person name="Riley R."/>
            <person name="LaButti K."/>
            <person name="Andreopoulos B."/>
            <person name="Lipzen A."/>
            <person name="Chen C."/>
            <person name="Yan M."/>
            <person name="Daum C."/>
            <person name="Ng V."/>
            <person name="Clum A."/>
            <person name="Steindorff A."/>
            <person name="Ohm R.A."/>
            <person name="Martin F."/>
            <person name="Silar P."/>
            <person name="Natvig D.O."/>
            <person name="Lalanne C."/>
            <person name="Gautier V."/>
            <person name="Ament-Velasquez S.L."/>
            <person name="Kruys A."/>
            <person name="Hutchinson M.I."/>
            <person name="Powell A.J."/>
            <person name="Barry K."/>
            <person name="Miller A.N."/>
            <person name="Grigoriev I.V."/>
            <person name="Debuchy R."/>
            <person name="Gladieux P."/>
            <person name="Hiltunen Thoren M."/>
            <person name="Johannesson H."/>
        </authorList>
    </citation>
    <scope>NUCLEOTIDE SEQUENCE</scope>
    <source>
        <strain evidence="2">CBS 560.94</strain>
    </source>
</reference>
<dbReference type="AlphaFoldDB" id="A0AAE0JQR6"/>
<gene>
    <name evidence="2" type="ORF">B0H65DRAFT_545027</name>
</gene>
<proteinExistence type="predicted"/>
<protein>
    <submittedName>
        <fullName evidence="2">Uncharacterized protein</fullName>
    </submittedName>
</protein>
<name>A0AAE0JQR6_9PEZI</name>
<dbReference type="GeneID" id="87866499"/>
<reference evidence="2" key="2">
    <citation type="submission" date="2023-06" db="EMBL/GenBank/DDBJ databases">
        <authorList>
            <consortium name="Lawrence Berkeley National Laboratory"/>
            <person name="Haridas S."/>
            <person name="Hensen N."/>
            <person name="Bonometti L."/>
            <person name="Westerberg I."/>
            <person name="Brannstrom I.O."/>
            <person name="Guillou S."/>
            <person name="Cros-Aarteil S."/>
            <person name="Calhoun S."/>
            <person name="Kuo A."/>
            <person name="Mondo S."/>
            <person name="Pangilinan J."/>
            <person name="Riley R."/>
            <person name="Labutti K."/>
            <person name="Andreopoulos B."/>
            <person name="Lipzen A."/>
            <person name="Chen C."/>
            <person name="Yanf M."/>
            <person name="Daum C."/>
            <person name="Ng V."/>
            <person name="Clum A."/>
            <person name="Steindorff A."/>
            <person name="Ohm R."/>
            <person name="Martin F."/>
            <person name="Silar P."/>
            <person name="Natvig D."/>
            <person name="Lalanne C."/>
            <person name="Gautier V."/>
            <person name="Ament-Velasquez S.L."/>
            <person name="Kruys A."/>
            <person name="Hutchinson M.I."/>
            <person name="Powell A.J."/>
            <person name="Barry K."/>
            <person name="Miller A.N."/>
            <person name="Grigoriev I.V."/>
            <person name="Debuchy R."/>
            <person name="Gladieux P."/>
            <person name="Thoren M.H."/>
            <person name="Johannesson H."/>
        </authorList>
    </citation>
    <scope>NUCLEOTIDE SEQUENCE</scope>
    <source>
        <strain evidence="2">CBS 560.94</strain>
    </source>
</reference>
<comment type="caution">
    <text evidence="2">The sequence shown here is derived from an EMBL/GenBank/DDBJ whole genome shotgun (WGS) entry which is preliminary data.</text>
</comment>
<organism evidence="2 3">
    <name type="scientific">Neurospora tetraspora</name>
    <dbReference type="NCBI Taxonomy" id="94610"/>
    <lineage>
        <taxon>Eukaryota</taxon>
        <taxon>Fungi</taxon>
        <taxon>Dikarya</taxon>
        <taxon>Ascomycota</taxon>
        <taxon>Pezizomycotina</taxon>
        <taxon>Sordariomycetes</taxon>
        <taxon>Sordariomycetidae</taxon>
        <taxon>Sordariales</taxon>
        <taxon>Sordariaceae</taxon>
        <taxon>Neurospora</taxon>
    </lineage>
</organism>
<dbReference type="RefSeq" id="XP_062687163.1">
    <property type="nucleotide sequence ID" value="XM_062829345.1"/>
</dbReference>
<accession>A0AAE0JQR6</accession>
<feature type="compositionally biased region" description="Basic residues" evidence="1">
    <location>
        <begin position="7"/>
        <end position="24"/>
    </location>
</feature>
<evidence type="ECO:0000256" key="1">
    <source>
        <dbReference type="SAM" id="MobiDB-lite"/>
    </source>
</evidence>
<dbReference type="Proteomes" id="UP001278500">
    <property type="component" value="Unassembled WGS sequence"/>
</dbReference>
<evidence type="ECO:0000313" key="3">
    <source>
        <dbReference type="Proteomes" id="UP001278500"/>
    </source>
</evidence>
<keyword evidence="3" id="KW-1185">Reference proteome</keyword>
<feature type="compositionally biased region" description="Basic and acidic residues" evidence="1">
    <location>
        <begin position="57"/>
        <end position="66"/>
    </location>
</feature>
<feature type="region of interest" description="Disordered" evidence="1">
    <location>
        <begin position="1"/>
        <end position="90"/>
    </location>
</feature>
<sequence length="90" mass="9851">MVPNNNRKAHSNKGKGKATYRKKYGPTPEEDAAVKAFFAKSPKRETQKAGEQSYQAADHETSKAKMENPLPLGNKGLAGSCFAKKEDPKD</sequence>
<evidence type="ECO:0000313" key="2">
    <source>
        <dbReference type="EMBL" id="KAK3355785.1"/>
    </source>
</evidence>